<gene>
    <name evidence="5" type="ORF">C7S18_07050</name>
</gene>
<dbReference type="Pfam" id="PF17972">
    <property type="entry name" value="bMG5"/>
    <property type="match status" value="1"/>
</dbReference>
<dbReference type="Pfam" id="PF17962">
    <property type="entry name" value="bMG6"/>
    <property type="match status" value="1"/>
</dbReference>
<proteinExistence type="inferred from homology"/>
<dbReference type="Pfam" id="PF11974">
    <property type="entry name" value="bMG3"/>
    <property type="match status" value="1"/>
</dbReference>
<dbReference type="InterPro" id="IPR001599">
    <property type="entry name" value="Macroglobln_a2"/>
</dbReference>
<dbReference type="SMART" id="SM01360">
    <property type="entry name" value="A2M"/>
    <property type="match status" value="1"/>
</dbReference>
<evidence type="ECO:0000313" key="6">
    <source>
        <dbReference type="Proteomes" id="UP000241074"/>
    </source>
</evidence>
<dbReference type="InterPro" id="IPR002890">
    <property type="entry name" value="MG2"/>
</dbReference>
<evidence type="ECO:0008006" key="7">
    <source>
        <dbReference type="Google" id="ProtNLM"/>
    </source>
</evidence>
<evidence type="ECO:0000313" key="5">
    <source>
        <dbReference type="EMBL" id="AVP96968.1"/>
    </source>
</evidence>
<evidence type="ECO:0000256" key="1">
    <source>
        <dbReference type="ARBA" id="ARBA00010556"/>
    </source>
</evidence>
<dbReference type="InterPro" id="IPR051802">
    <property type="entry name" value="YfhM-like"/>
</dbReference>
<dbReference type="Gene3D" id="1.50.10.20">
    <property type="match status" value="1"/>
</dbReference>
<comment type="similarity">
    <text evidence="1">Belongs to the protease inhibitor I39 (alpha-2-macroglobulin) family. Bacterial alpha-2-macroglobulin subfamily.</text>
</comment>
<dbReference type="OrthoDB" id="9767116at2"/>
<name>A0A2P1PQ68_9GAMM</name>
<feature type="domain" description="Alpha-2-macroglobulin bait region" evidence="3">
    <location>
        <begin position="1056"/>
        <end position="1195"/>
    </location>
</feature>
<organism evidence="5 6">
    <name type="scientific">Ahniella affigens</name>
    <dbReference type="NCBI Taxonomy" id="2021234"/>
    <lineage>
        <taxon>Bacteria</taxon>
        <taxon>Pseudomonadati</taxon>
        <taxon>Pseudomonadota</taxon>
        <taxon>Gammaproteobacteria</taxon>
        <taxon>Lysobacterales</taxon>
        <taxon>Rhodanobacteraceae</taxon>
        <taxon>Ahniella</taxon>
    </lineage>
</organism>
<dbReference type="InterPro" id="IPR041246">
    <property type="entry name" value="Bact_MG10"/>
</dbReference>
<keyword evidence="6" id="KW-1185">Reference proteome</keyword>
<dbReference type="GO" id="GO:0004866">
    <property type="term" value="F:endopeptidase inhibitor activity"/>
    <property type="evidence" value="ECO:0007669"/>
    <property type="project" value="InterPro"/>
</dbReference>
<reference evidence="5 6" key="2">
    <citation type="submission" date="2018-03" db="EMBL/GenBank/DDBJ databases">
        <authorList>
            <person name="Keele B.F."/>
        </authorList>
    </citation>
    <scope>NUCLEOTIDE SEQUENCE [LARGE SCALE GENOMIC DNA]</scope>
    <source>
        <strain evidence="5 6">D13</strain>
    </source>
</reference>
<dbReference type="Pfam" id="PF07703">
    <property type="entry name" value="A2M_BRD"/>
    <property type="match status" value="1"/>
</dbReference>
<dbReference type="Pfam" id="PF17973">
    <property type="entry name" value="bMG10"/>
    <property type="match status" value="1"/>
</dbReference>
<dbReference type="Pfam" id="PF01835">
    <property type="entry name" value="MG2"/>
    <property type="match status" value="1"/>
</dbReference>
<dbReference type="InterPro" id="IPR041462">
    <property type="entry name" value="Bact_A2M_MG6"/>
</dbReference>
<keyword evidence="2" id="KW-0732">Signal</keyword>
<sequence length="1922" mass="212198">MWQMMKDGWTWASFFAGRLFAAVAGEWQWTPPRWVQRLGRALRANFKPLLALGLAILAGWWGYDWWQSRPKPPEPENLTASLEAPGLTNYVRSPPEIKPLRLHFDHPAKPIDAKDLAKGFILKPALNGRWVWTDETNVAFEPSDDWAIGQTYEVRLEPESCCAKVRPLGETRFEFTTEPFVASVGSREFYQDPTDPKTKRALFELKFSHPVDSAALETRVQLRMVDAKGKAVSQPEYALTYAPNRLSARIQSAPLVLPDEGGQVVLNVGAGLTAMRGSSGTGSSMEDMVSLPARNSLVVQMVDSTVVTNAAGNPEQVLLVGLNQEVDEQALMKKLRFRLLPIKTVTEKDPDPVWYQGSIPEPIQKQSEALRLDLIAGEREVSDTHSFRINLEPGRQVLVDVDGGLTSFGNFVMPKKYQTLISAPDFPKMLQFVGDGALLSLRGERRLSVASRNVPLAQLTVARVRPEELHHLVRFNDGQMAKPSLRGLGRDDLTDRFSEVLETPAEQSRSAIRYSGVDLGKYWTPEKRGVFMISLRAISQNDVESKAEESDDPFSAYDYYDYYDDDGSSLRDSRLVVLTDLGVLAKTEKDGKRQVFVQSLSRGTPVAGAMVSVLARNGARVINVQTNSDGVASLPDFDNLVREREATLLLVESGEDASFLPLREYGRAVDYSRFDIGGEATPLDKGTLRGYLFSDRGMYRPGETLHLGTIVRREDWQALPVGAPLELRLTDPRGIMVASRPLALDASGFNEFSHELSGIAPTGTYEASLVRWLDDKHVNADYLGTTTVRVKEFQPDRMKLKSRFAPVASALWLSPDGLLVEADLEHLFGGSATGNRVTAKVRLRPVDPVLPGFEDYAFPRTPSNFETQEFDLDEVTTDEQGHVQFDPGVSGVETPIYQMDVMLEAFEAEGGRSVMSDLSSRISSRAYLLAIKADEQNLVLSRNADRSVHWLSIDANGKPVDPDDLRFELVERRYVSILTRGNDDLYRYESRLKEIPVLAQPITFKQGKASLKLPTSTPGEFRLRVFDREQTQLLESMVSVAGSGNTARALDRNAELKVKLLNPEPEQGETLSVSIEAPYLGAGLITIEREHVLAHAWFKIDATRSVQTIALPADLEGQAYVTVHLLRALDSPEIFMSPLSYAAAPFKIKTTPRNLQLTIDAPAKHRPGEDLPVQLTSSNPARVALFAVDEGILQAAGYRLVDPKDTFFAKRQLEVNTAQILDLVLPEFSLLTAAPGGDAEGALARHLNPFKRKLDKPAVYWAGIQDVDGTASFAVPVPDSFNGRLRVMAVAVNPDQIGIVEKTTDVRAPFVLSPSAPAFVSPGDEFELGLSINREPGNGKPETELLIQADQGLSIVGAGKQTLSLAPGKETSLRVKIKAEQQLGAGRIRITASSGVDRSTRSLEVSLRPLMPYKGQQQLGRFDGKQKTLNGLRALWPNFAKRDLIAGHTPLVMIGAIHANLEDFPHQCSEQLASQAMGSLLLVRYPDYASKPVPGDYWTGVFDVLRARSNESGGLGLWVAEEDANVFVSAWAGLMFLEAESAGVLVPRDLVQKNLGFLQSLSADDENVPRFERWLSLYVRARRGEVVTLPMQGLLQSERADAPDGLGSRSLRAAIRMLLQDQKTALLDANGMVKEFQSGITSKGYEIDGYVNPVMARNLALMVLYRHFPEQAKGLPSHVFSHLELAVNERLMNTVSAGSAALALAAQAQRLSDLGGSKDLSLSWLDAAKKSGMFGVQRQLDVRGDWPEPAVALNIVNQGALPVWYSLRESGFEKKLPATPQQQGLELARDYLTLDGKAIGALKEGDEIEVSLRIRATDLRNGQLAIVELLPAGFELQEYPTDEYAPREARFLAFEPGALTFLDAREDRLVLYASGTEAMQTYKYRIKATQRGKFRVPPTYAEDMYDPRRQSIGAETTVLTVE</sequence>
<evidence type="ECO:0000256" key="2">
    <source>
        <dbReference type="ARBA" id="ARBA00022729"/>
    </source>
</evidence>
<dbReference type="SUPFAM" id="SSF48239">
    <property type="entry name" value="Terpenoid cyclases/Protein prenyltransferases"/>
    <property type="match status" value="1"/>
</dbReference>
<protein>
    <recommendedName>
        <fullName evidence="7">Alpha-2-macroglobulin</fullName>
    </recommendedName>
</protein>
<dbReference type="InterPro" id="IPR021868">
    <property type="entry name" value="Alpha_2_Macroglob_MG3"/>
</dbReference>
<evidence type="ECO:0000259" key="3">
    <source>
        <dbReference type="SMART" id="SM01359"/>
    </source>
</evidence>
<dbReference type="InterPro" id="IPR008930">
    <property type="entry name" value="Terpenoid_cyclase/PrenylTrfase"/>
</dbReference>
<feature type="domain" description="Alpha-2-macroglobulin" evidence="4">
    <location>
        <begin position="1258"/>
        <end position="1345"/>
    </location>
</feature>
<dbReference type="Pfam" id="PF00207">
    <property type="entry name" value="A2M"/>
    <property type="match status" value="1"/>
</dbReference>
<dbReference type="EMBL" id="CP027860">
    <property type="protein sequence ID" value="AVP96968.1"/>
    <property type="molecule type" value="Genomic_DNA"/>
</dbReference>
<dbReference type="PANTHER" id="PTHR40094:SF1">
    <property type="entry name" value="UBIQUITIN DOMAIN-CONTAINING PROTEIN"/>
    <property type="match status" value="1"/>
</dbReference>
<dbReference type="Gene3D" id="2.60.40.1930">
    <property type="match status" value="1"/>
</dbReference>
<dbReference type="PANTHER" id="PTHR40094">
    <property type="entry name" value="ALPHA-2-MACROGLOBULIN HOMOLOG"/>
    <property type="match status" value="1"/>
</dbReference>
<dbReference type="Proteomes" id="UP000241074">
    <property type="component" value="Chromosome"/>
</dbReference>
<accession>A0A2P1PQ68</accession>
<dbReference type="KEGG" id="xba:C7S18_07050"/>
<dbReference type="InterPro" id="IPR041203">
    <property type="entry name" value="Bact_A2M_MG5"/>
</dbReference>
<reference evidence="5 6" key="1">
    <citation type="submission" date="2018-03" db="EMBL/GenBank/DDBJ databases">
        <title>Ahniella affigens gen. nov., sp. nov., a gammaproteobacterium isolated from sandy soil near a stream.</title>
        <authorList>
            <person name="Ko Y."/>
            <person name="Kim J.-H."/>
        </authorList>
    </citation>
    <scope>NUCLEOTIDE SEQUENCE [LARGE SCALE GENOMIC DNA]</scope>
    <source>
        <strain evidence="5 6">D13</strain>
    </source>
</reference>
<dbReference type="Gene3D" id="2.60.40.3710">
    <property type="match status" value="1"/>
</dbReference>
<dbReference type="SMART" id="SM01359">
    <property type="entry name" value="A2M_N_2"/>
    <property type="match status" value="1"/>
</dbReference>
<evidence type="ECO:0000259" key="4">
    <source>
        <dbReference type="SMART" id="SM01360"/>
    </source>
</evidence>
<dbReference type="RefSeq" id="WP_106890893.1">
    <property type="nucleotide sequence ID" value="NZ_CP027860.1"/>
</dbReference>
<dbReference type="InterPro" id="IPR011625">
    <property type="entry name" value="A2M_N_BRD"/>
</dbReference>